<dbReference type="InterPro" id="IPR040050">
    <property type="entry name" value="ZNF830-like"/>
</dbReference>
<dbReference type="GO" id="GO:0008270">
    <property type="term" value="F:zinc ion binding"/>
    <property type="evidence" value="ECO:0007669"/>
    <property type="project" value="UniProtKB-KW"/>
</dbReference>
<dbReference type="Pfam" id="PF23406">
    <property type="entry name" value="ZNF380_CC"/>
    <property type="match status" value="1"/>
</dbReference>
<keyword evidence="5" id="KW-0217">Developmental protein</keyword>
<evidence type="ECO:0000256" key="10">
    <source>
        <dbReference type="ARBA" id="ARBA00022833"/>
    </source>
</evidence>
<dbReference type="GO" id="GO:0003676">
    <property type="term" value="F:nucleic acid binding"/>
    <property type="evidence" value="ECO:0007669"/>
    <property type="project" value="InterPro"/>
</dbReference>
<feature type="compositionally biased region" description="Polar residues" evidence="15">
    <location>
        <begin position="176"/>
        <end position="189"/>
    </location>
</feature>
<keyword evidence="10" id="KW-0862">Zinc</keyword>
<feature type="domain" description="U1-type" evidence="16">
    <location>
        <begin position="43"/>
        <end position="77"/>
    </location>
</feature>
<evidence type="ECO:0000256" key="2">
    <source>
        <dbReference type="ARBA" id="ARBA00004324"/>
    </source>
</evidence>
<accession>A0AAD9JF21</accession>
<keyword evidence="13" id="KW-0131">Cell cycle</keyword>
<evidence type="ECO:0000256" key="6">
    <source>
        <dbReference type="ARBA" id="ARBA00022618"/>
    </source>
</evidence>
<keyword evidence="11" id="KW-0175">Coiled coil</keyword>
<keyword evidence="7" id="KW-0479">Metal-binding</keyword>
<protein>
    <recommendedName>
        <fullName evidence="3">Zinc finger protein 830</fullName>
    </recommendedName>
    <alternativeName>
        <fullName evidence="14">Coiled-coil domain-containing protein 16</fullName>
    </alternativeName>
</protein>
<dbReference type="GO" id="GO:0016607">
    <property type="term" value="C:nuclear speck"/>
    <property type="evidence" value="ECO:0007669"/>
    <property type="project" value="UniProtKB-SubCell"/>
</dbReference>
<dbReference type="GO" id="GO:0051301">
    <property type="term" value="P:cell division"/>
    <property type="evidence" value="ECO:0007669"/>
    <property type="project" value="UniProtKB-KW"/>
</dbReference>
<dbReference type="GO" id="GO:0005681">
    <property type="term" value="C:spliceosomal complex"/>
    <property type="evidence" value="ECO:0007669"/>
    <property type="project" value="InterPro"/>
</dbReference>
<reference evidence="17" key="1">
    <citation type="journal article" date="2023" name="Mol. Biol. Evol.">
        <title>Third-Generation Sequencing Reveals the Adaptive Role of the Epigenome in Three Deep-Sea Polychaetes.</title>
        <authorList>
            <person name="Perez M."/>
            <person name="Aroh O."/>
            <person name="Sun Y."/>
            <person name="Lan Y."/>
            <person name="Juniper S.K."/>
            <person name="Young C.R."/>
            <person name="Angers B."/>
            <person name="Qian P.Y."/>
        </authorList>
    </citation>
    <scope>NUCLEOTIDE SEQUENCE</scope>
    <source>
        <strain evidence="17">P08H-3</strain>
    </source>
</reference>
<evidence type="ECO:0000313" key="18">
    <source>
        <dbReference type="Proteomes" id="UP001208570"/>
    </source>
</evidence>
<feature type="region of interest" description="Disordered" evidence="15">
    <location>
        <begin position="277"/>
        <end position="312"/>
    </location>
</feature>
<keyword evidence="6" id="KW-0132">Cell division</keyword>
<evidence type="ECO:0000256" key="15">
    <source>
        <dbReference type="SAM" id="MobiDB-lite"/>
    </source>
</evidence>
<feature type="region of interest" description="Disordered" evidence="15">
    <location>
        <begin position="166"/>
        <end position="252"/>
    </location>
</feature>
<evidence type="ECO:0000256" key="13">
    <source>
        <dbReference type="ARBA" id="ARBA00023306"/>
    </source>
</evidence>
<keyword evidence="8" id="KW-0863">Zinc-finger</keyword>
<organism evidence="17 18">
    <name type="scientific">Paralvinella palmiformis</name>
    <dbReference type="NCBI Taxonomy" id="53620"/>
    <lineage>
        <taxon>Eukaryota</taxon>
        <taxon>Metazoa</taxon>
        <taxon>Spiralia</taxon>
        <taxon>Lophotrochozoa</taxon>
        <taxon>Annelida</taxon>
        <taxon>Polychaeta</taxon>
        <taxon>Sedentaria</taxon>
        <taxon>Canalipalpata</taxon>
        <taxon>Terebellida</taxon>
        <taxon>Terebelliformia</taxon>
        <taxon>Alvinellidae</taxon>
        <taxon>Paralvinella</taxon>
    </lineage>
</organism>
<dbReference type="InterPro" id="IPR036236">
    <property type="entry name" value="Znf_C2H2_sf"/>
</dbReference>
<dbReference type="GO" id="GO:0005694">
    <property type="term" value="C:chromosome"/>
    <property type="evidence" value="ECO:0007669"/>
    <property type="project" value="UniProtKB-SubCell"/>
</dbReference>
<keyword evidence="18" id="KW-1185">Reference proteome</keyword>
<dbReference type="AlphaFoldDB" id="A0AAD9JF21"/>
<evidence type="ECO:0000256" key="4">
    <source>
        <dbReference type="ARBA" id="ARBA00022454"/>
    </source>
</evidence>
<evidence type="ECO:0000256" key="7">
    <source>
        <dbReference type="ARBA" id="ARBA00022723"/>
    </source>
</evidence>
<feature type="compositionally biased region" description="Acidic residues" evidence="15">
    <location>
        <begin position="287"/>
        <end position="302"/>
    </location>
</feature>
<dbReference type="GO" id="GO:0044773">
    <property type="term" value="P:mitotic DNA damage checkpoint signaling"/>
    <property type="evidence" value="ECO:0007669"/>
    <property type="project" value="TreeGrafter"/>
</dbReference>
<evidence type="ECO:0000256" key="11">
    <source>
        <dbReference type="ARBA" id="ARBA00023054"/>
    </source>
</evidence>
<dbReference type="SMART" id="SM00451">
    <property type="entry name" value="ZnF_U1"/>
    <property type="match status" value="1"/>
</dbReference>
<keyword evidence="9" id="KW-0498">Mitosis</keyword>
<evidence type="ECO:0000256" key="3">
    <source>
        <dbReference type="ARBA" id="ARBA00017358"/>
    </source>
</evidence>
<dbReference type="EMBL" id="JAODUP010000353">
    <property type="protein sequence ID" value="KAK2151739.1"/>
    <property type="molecule type" value="Genomic_DNA"/>
</dbReference>
<evidence type="ECO:0000256" key="12">
    <source>
        <dbReference type="ARBA" id="ARBA00023242"/>
    </source>
</evidence>
<comment type="subcellular location">
    <subcellularLocation>
        <location evidence="1">Chromosome</location>
    </subcellularLocation>
    <subcellularLocation>
        <location evidence="2">Nucleus speckle</location>
    </subcellularLocation>
</comment>
<feature type="compositionally biased region" description="Basic and acidic residues" evidence="15">
    <location>
        <begin position="303"/>
        <end position="312"/>
    </location>
</feature>
<comment type="caution">
    <text evidence="17">The sequence shown here is derived from an EMBL/GenBank/DDBJ whole genome shotgun (WGS) entry which is preliminary data.</text>
</comment>
<evidence type="ECO:0000256" key="1">
    <source>
        <dbReference type="ARBA" id="ARBA00004286"/>
    </source>
</evidence>
<sequence length="312" mass="35634">MASSKKKTVISKDDLRRLMKEKQTSLKSEKKRIDSPLARYNSLGQLSCVLCNTPVKTELLWNAHVIGRTHKENLARLKEQKEQAMVPSPEERKRKLADEEILAISKGLKYIINCYIFYIYSSVEISSDTNESQQVKPRSILKTSATYQQQQQPASDPVCGEIDHNLTDIDCKDNNVNRTTGTTKTNPESNLPPDFFESGVDADVPPGDGTDKSPAELSEKLPEGFFDDPKQDAKTSEAIQAEDDEEANEERHLMEVEEQLKKWSKIDELAKMKERLIAQEKQSTENDNSEDESVDEEEFDEFLDWRSKKAWK</sequence>
<evidence type="ECO:0000313" key="17">
    <source>
        <dbReference type="EMBL" id="KAK2151739.1"/>
    </source>
</evidence>
<evidence type="ECO:0000256" key="5">
    <source>
        <dbReference type="ARBA" id="ARBA00022473"/>
    </source>
</evidence>
<dbReference type="GO" id="GO:0033260">
    <property type="term" value="P:nuclear DNA replication"/>
    <property type="evidence" value="ECO:0007669"/>
    <property type="project" value="TreeGrafter"/>
</dbReference>
<gene>
    <name evidence="17" type="ORF">LSH36_353g08103</name>
</gene>
<evidence type="ECO:0000259" key="16">
    <source>
        <dbReference type="SMART" id="SM00451"/>
    </source>
</evidence>
<feature type="compositionally biased region" description="Basic and acidic residues" evidence="15">
    <location>
        <begin position="166"/>
        <end position="175"/>
    </location>
</feature>
<feature type="compositionally biased region" description="Basic and acidic residues" evidence="15">
    <location>
        <begin position="209"/>
        <end position="235"/>
    </location>
</feature>
<dbReference type="SUPFAM" id="SSF57667">
    <property type="entry name" value="beta-beta-alpha zinc fingers"/>
    <property type="match status" value="1"/>
</dbReference>
<name>A0AAD9JF21_9ANNE</name>
<dbReference type="PANTHER" id="PTHR13278">
    <property type="entry name" value="ZINC FINGER PROTEIN 830"/>
    <property type="match status" value="1"/>
</dbReference>
<keyword evidence="4" id="KW-0158">Chromosome</keyword>
<dbReference type="InterPro" id="IPR003604">
    <property type="entry name" value="Matrin/U1-like-C_Znf_C2H2"/>
</dbReference>
<dbReference type="PANTHER" id="PTHR13278:SF0">
    <property type="entry name" value="ZINC FINGER PROTEIN 830"/>
    <property type="match status" value="1"/>
</dbReference>
<dbReference type="Proteomes" id="UP001208570">
    <property type="component" value="Unassembled WGS sequence"/>
</dbReference>
<evidence type="ECO:0000256" key="8">
    <source>
        <dbReference type="ARBA" id="ARBA00022771"/>
    </source>
</evidence>
<dbReference type="GO" id="GO:0033314">
    <property type="term" value="P:mitotic DNA replication checkpoint signaling"/>
    <property type="evidence" value="ECO:0007669"/>
    <property type="project" value="TreeGrafter"/>
</dbReference>
<proteinExistence type="predicted"/>
<evidence type="ECO:0000256" key="9">
    <source>
        <dbReference type="ARBA" id="ARBA00022776"/>
    </source>
</evidence>
<keyword evidence="12" id="KW-0539">Nucleus</keyword>
<evidence type="ECO:0000256" key="14">
    <source>
        <dbReference type="ARBA" id="ARBA00030672"/>
    </source>
</evidence>
<dbReference type="InterPro" id="IPR059039">
    <property type="entry name" value="ZNF380_CC"/>
</dbReference>